<sequence length="637" mass="69765">MAGLSFRLQPEQDCTDFFRERKKPLNQRIQGDCLLIDEIFENVWEFPATSVKERKVTRGDLFIGDLRIDFDWNGQTRTLCRVCGKHVLKSKFATEHYKQNISCWKEVMKKLSITDFDGLSQAGSSVSGRSRLSLPRSAIDASHISVPMMEGLLGSACENLFLRAHNAACAELRQFRTGGIEIKQEEETPELYGFIENTAHQFGYDGSNNTEPWFKIEVFHPNAFVANRNNSYSYTYLKLRFNAAGARHLQELFKLDFEFLIEFGEGTLMVAKRFTLREADNNPAEDPDFGNLKRQGFAFLKTHVPMKQPEHIQLKLRIPKNLFEWYIATCETQVIEFKKAEDYCATHLQASLSQFHTLANTPTYPGSYVESPSPDRAISNQLLPPGPPAALARSASAGSASPTSHSQAGGWSPHPHPHRPPTPEPVVLRIPGHHRSPSHTPQPNGLAYGQPPGSPALAPESAITVGFPAENGQQHGLPSGARTPASLLAASMAETNMLGERGGGGGGGVDGQPLQLPQPPFHMGSDDSGGYLQQPQQEPQPQQQQAIGFGYPADHEQHERSIARRASSPYPQGTQELEAAAADEVMGMIGPAKDGSGAAAAAAAAGGGAAMDGMQVQDAQPHHPHMVMHNHRQQSIH</sequence>
<evidence type="ECO:0000256" key="1">
    <source>
        <dbReference type="SAM" id="MobiDB-lite"/>
    </source>
</evidence>
<feature type="compositionally biased region" description="Gly residues" evidence="1">
    <location>
        <begin position="500"/>
        <end position="510"/>
    </location>
</feature>
<evidence type="ECO:0000313" key="3">
    <source>
        <dbReference type="Proteomes" id="UP000041254"/>
    </source>
</evidence>
<protein>
    <submittedName>
        <fullName evidence="2">Uncharacterized protein</fullName>
    </submittedName>
</protein>
<organism evidence="2 3">
    <name type="scientific">Vitrella brassicaformis (strain CCMP3155)</name>
    <dbReference type="NCBI Taxonomy" id="1169540"/>
    <lineage>
        <taxon>Eukaryota</taxon>
        <taxon>Sar</taxon>
        <taxon>Alveolata</taxon>
        <taxon>Colpodellida</taxon>
        <taxon>Vitrellaceae</taxon>
        <taxon>Vitrella</taxon>
    </lineage>
</organism>
<dbReference type="AlphaFoldDB" id="A0A0G4F8J9"/>
<feature type="compositionally biased region" description="Low complexity" evidence="1">
    <location>
        <begin position="533"/>
        <end position="545"/>
    </location>
</feature>
<name>A0A0G4F8J9_VITBC</name>
<feature type="region of interest" description="Disordered" evidence="1">
    <location>
        <begin position="497"/>
        <end position="545"/>
    </location>
</feature>
<dbReference type="PhylomeDB" id="A0A0G4F8J9"/>
<feature type="region of interest" description="Disordered" evidence="1">
    <location>
        <begin position="366"/>
        <end position="460"/>
    </location>
</feature>
<feature type="compositionally biased region" description="Low complexity" evidence="1">
    <location>
        <begin position="389"/>
        <end position="404"/>
    </location>
</feature>
<evidence type="ECO:0000313" key="2">
    <source>
        <dbReference type="EMBL" id="CEM09067.1"/>
    </source>
</evidence>
<reference evidence="2 3" key="1">
    <citation type="submission" date="2014-11" db="EMBL/GenBank/DDBJ databases">
        <authorList>
            <person name="Zhu J."/>
            <person name="Qi W."/>
            <person name="Song R."/>
        </authorList>
    </citation>
    <scope>NUCLEOTIDE SEQUENCE [LARGE SCALE GENOMIC DNA]</scope>
</reference>
<accession>A0A0G4F8J9</accession>
<keyword evidence="3" id="KW-1185">Reference proteome</keyword>
<proteinExistence type="predicted"/>
<dbReference type="Proteomes" id="UP000041254">
    <property type="component" value="Unassembled WGS sequence"/>
</dbReference>
<gene>
    <name evidence="2" type="ORF">Vbra_14761</name>
</gene>
<dbReference type="InParanoid" id="A0A0G4F8J9"/>
<dbReference type="EMBL" id="CDMY01000392">
    <property type="protein sequence ID" value="CEM09067.1"/>
    <property type="molecule type" value="Genomic_DNA"/>
</dbReference>
<dbReference type="OrthoDB" id="387569at2759"/>
<dbReference type="VEuPathDB" id="CryptoDB:Vbra_14761"/>